<name>A0AAV2SE53_MEGNR</name>
<proteinExistence type="predicted"/>
<evidence type="ECO:0000313" key="3">
    <source>
        <dbReference type="Proteomes" id="UP001497623"/>
    </source>
</evidence>
<feature type="non-terminal residue" evidence="2">
    <location>
        <position position="168"/>
    </location>
</feature>
<feature type="compositionally biased region" description="Basic and acidic residues" evidence="1">
    <location>
        <begin position="64"/>
        <end position="82"/>
    </location>
</feature>
<evidence type="ECO:0000256" key="1">
    <source>
        <dbReference type="SAM" id="MobiDB-lite"/>
    </source>
</evidence>
<feature type="region of interest" description="Disordered" evidence="1">
    <location>
        <begin position="1"/>
        <end position="84"/>
    </location>
</feature>
<protein>
    <submittedName>
        <fullName evidence="2">Uncharacterized protein</fullName>
    </submittedName>
</protein>
<dbReference type="Proteomes" id="UP001497623">
    <property type="component" value="Unassembled WGS sequence"/>
</dbReference>
<reference evidence="2 3" key="1">
    <citation type="submission" date="2024-05" db="EMBL/GenBank/DDBJ databases">
        <authorList>
            <person name="Wallberg A."/>
        </authorList>
    </citation>
    <scope>NUCLEOTIDE SEQUENCE [LARGE SCALE GENOMIC DNA]</scope>
</reference>
<accession>A0AAV2SE53</accession>
<evidence type="ECO:0000313" key="2">
    <source>
        <dbReference type="EMBL" id="CAL4181977.1"/>
    </source>
</evidence>
<dbReference type="AlphaFoldDB" id="A0AAV2SE53"/>
<dbReference type="EMBL" id="CAXKWB010059437">
    <property type="protein sequence ID" value="CAL4181977.1"/>
    <property type="molecule type" value="Genomic_DNA"/>
</dbReference>
<feature type="non-terminal residue" evidence="2">
    <location>
        <position position="1"/>
    </location>
</feature>
<keyword evidence="3" id="KW-1185">Reference proteome</keyword>
<organism evidence="2 3">
    <name type="scientific">Meganyctiphanes norvegica</name>
    <name type="common">Northern krill</name>
    <name type="synonym">Thysanopoda norvegica</name>
    <dbReference type="NCBI Taxonomy" id="48144"/>
    <lineage>
        <taxon>Eukaryota</taxon>
        <taxon>Metazoa</taxon>
        <taxon>Ecdysozoa</taxon>
        <taxon>Arthropoda</taxon>
        <taxon>Crustacea</taxon>
        <taxon>Multicrustacea</taxon>
        <taxon>Malacostraca</taxon>
        <taxon>Eumalacostraca</taxon>
        <taxon>Eucarida</taxon>
        <taxon>Euphausiacea</taxon>
        <taxon>Euphausiidae</taxon>
        <taxon>Meganyctiphanes</taxon>
    </lineage>
</organism>
<sequence length="168" mass="19560">HHHQQQHQQQEYRQHQQYQQQQQSQHHNSAPSSPQVSGQHRNNYTPTKIANLLSRKLTKITRSPKLDKEKKSLKNEDNELENKVQLQESQEITARLSFDIVGDTSLGLSQCSTPLGTPATMPKHQQVTPQHNRAMLLRNAERSEIVNTNKEYRRTENMLKIWILEVKG</sequence>
<feature type="compositionally biased region" description="Polar residues" evidence="1">
    <location>
        <begin position="28"/>
        <end position="48"/>
    </location>
</feature>
<comment type="caution">
    <text evidence="2">The sequence shown here is derived from an EMBL/GenBank/DDBJ whole genome shotgun (WGS) entry which is preliminary data.</text>
</comment>
<gene>
    <name evidence="2" type="ORF">MNOR_LOCUS35487</name>
</gene>
<feature type="compositionally biased region" description="Low complexity" evidence="1">
    <location>
        <begin position="1"/>
        <end position="27"/>
    </location>
</feature>